<evidence type="ECO:0000313" key="2">
    <source>
        <dbReference type="Proteomes" id="UP000269412"/>
    </source>
</evidence>
<reference evidence="1 2" key="1">
    <citation type="submission" date="2018-10" db="EMBL/GenBank/DDBJ databases">
        <title>Genomic Encyclopedia of Archaeal and Bacterial Type Strains, Phase II (KMG-II): from individual species to whole genera.</title>
        <authorList>
            <person name="Goeker M."/>
        </authorList>
    </citation>
    <scope>NUCLEOTIDE SEQUENCE [LARGE SCALE GENOMIC DNA]</scope>
    <source>
        <strain evidence="1 2">DSM 25230</strain>
    </source>
</reference>
<proteinExistence type="predicted"/>
<protein>
    <submittedName>
        <fullName evidence="1">Uncharacterized protein</fullName>
    </submittedName>
</protein>
<dbReference type="OrthoDB" id="1430572at2"/>
<keyword evidence="2" id="KW-1185">Reference proteome</keyword>
<name>A0A495DS86_9FLAO</name>
<gene>
    <name evidence="1" type="ORF">CLV91_3344</name>
</gene>
<evidence type="ECO:0000313" key="1">
    <source>
        <dbReference type="EMBL" id="RKR06489.1"/>
    </source>
</evidence>
<organism evidence="1 2">
    <name type="scientific">Maribacter vaceletii</name>
    <dbReference type="NCBI Taxonomy" id="1206816"/>
    <lineage>
        <taxon>Bacteria</taxon>
        <taxon>Pseudomonadati</taxon>
        <taxon>Bacteroidota</taxon>
        <taxon>Flavobacteriia</taxon>
        <taxon>Flavobacteriales</taxon>
        <taxon>Flavobacteriaceae</taxon>
        <taxon>Maribacter</taxon>
    </lineage>
</organism>
<dbReference type="EMBL" id="RBIQ01000014">
    <property type="protein sequence ID" value="RKR06489.1"/>
    <property type="molecule type" value="Genomic_DNA"/>
</dbReference>
<dbReference type="AlphaFoldDB" id="A0A495DS86"/>
<dbReference type="Proteomes" id="UP000269412">
    <property type="component" value="Unassembled WGS sequence"/>
</dbReference>
<dbReference type="RefSeq" id="WP_121069326.1">
    <property type="nucleotide sequence ID" value="NZ_RBIQ01000014.1"/>
</dbReference>
<comment type="caution">
    <text evidence="1">The sequence shown here is derived from an EMBL/GenBank/DDBJ whole genome shotgun (WGS) entry which is preliminary data.</text>
</comment>
<sequence length="250" mass="29380">MSKLTKVQVKQLSGFMYVMDQIVEKQKELGEIRSVFIHRIEDHDCVTICEKTVERLFRLRDVLDENTELEEIISDCVHHPSIRTLNQIVRFLGDSKDFTFKDVIEDNEEEIELKYDVNQLKETFEKEFGKRNSDVFYYEQAKKAFDKIKDKTNREKLVASLVTEKPAEVLKEYPDLVNKLYTQNIMIIGYLKFLTGLSAMLLLHDIQDIFVEANNLIDMLDTNVENSNYSVEEEIKIKEKENKKLVPLKS</sequence>
<accession>A0A495DS86</accession>